<dbReference type="PANTHER" id="PTHR34135:SF2">
    <property type="entry name" value="LYSOZYME"/>
    <property type="match status" value="1"/>
</dbReference>
<dbReference type="InterPro" id="IPR018077">
    <property type="entry name" value="Glyco_hydro_fam25_subgr"/>
</dbReference>
<dbReference type="AlphaFoldDB" id="A0A0K8MF40"/>
<dbReference type="GO" id="GO:0009253">
    <property type="term" value="P:peptidoglycan catabolic process"/>
    <property type="evidence" value="ECO:0007669"/>
    <property type="project" value="InterPro"/>
</dbReference>
<protein>
    <recommendedName>
        <fullName evidence="4">Lysozyme</fullName>
        <ecNumber evidence="4">3.2.1.17</ecNumber>
    </recommendedName>
</protein>
<evidence type="ECO:0000256" key="2">
    <source>
        <dbReference type="ARBA" id="ARBA00022801"/>
    </source>
</evidence>
<comment type="similarity">
    <text evidence="1 4">Belongs to the glycosyl hydrolase 25 family.</text>
</comment>
<gene>
    <name evidence="5" type="ORF">FFIC_010020</name>
</gene>
<comment type="catalytic activity">
    <reaction evidence="4">
        <text>Hydrolysis of (1-&gt;4)-beta-linkages between N-acetylmuramic acid and N-acetyl-D-glucosamine residues in a peptidoglycan and between N-acetyl-D-glucosamine residues in chitodextrins.</text>
        <dbReference type="EC" id="3.2.1.17"/>
    </reaction>
</comment>
<dbReference type="GO" id="GO:0016998">
    <property type="term" value="P:cell wall macromolecule catabolic process"/>
    <property type="evidence" value="ECO:0007669"/>
    <property type="project" value="InterPro"/>
</dbReference>
<accession>A0A0K8MF40</accession>
<keyword evidence="2 4" id="KW-0378">Hydrolase</keyword>
<sequence length="435" mass="48572">MNVKNTLLTLTAASMFGLVTEVSHQVVAHADSVAAVTAGQAGVPRIDVVDVSSYQGYLTAQDYVTMKNAGVRGIIVKLTEGSTYVNKYAQAQIANAKAAGLQVSAYHYADYTNPSTAQAEANHFADVAQQYGFKSSDLLIDDLEDGVTVSGNVSQNAKAFNDQLQSRGFANTTLYTYISYKNSNSLDTSFVGGDSKVWIAQYPYTPSSDSLWNTGFGMWQWSSNVSFNGISGRFDVSIDYTGMASRQLTAAEALQNAIQIKQESGYLYDGSDQNGGYRWYESGQLYTGFRYYMGTYYWFVNGVRQNAGWRQAWGMTYYTDNNGRAVQGTQVIDGRAYNFGTDGTYYERDLSGYIYDGSSQNGGYRWYANNQLFTGFQYYMGTYYWFVNGVRQNAGWRQAWGYTYYTDQNGRAVQGYQFIDGRGYNFGTNGTYYLR</sequence>
<dbReference type="InterPro" id="IPR017853">
    <property type="entry name" value="GH"/>
</dbReference>
<dbReference type="InterPro" id="IPR002053">
    <property type="entry name" value="Glyco_hydro_25"/>
</dbReference>
<dbReference type="Gene3D" id="2.10.270.10">
    <property type="entry name" value="Cholin Binding"/>
    <property type="match status" value="1"/>
</dbReference>
<dbReference type="OrthoDB" id="2173042at2"/>
<evidence type="ECO:0000256" key="4">
    <source>
        <dbReference type="RuleBase" id="RU361176"/>
    </source>
</evidence>
<evidence type="ECO:0000256" key="1">
    <source>
        <dbReference type="ARBA" id="ARBA00010646"/>
    </source>
</evidence>
<dbReference type="RefSeq" id="WP_061992532.1">
    <property type="nucleotide sequence ID" value="NZ_DF967978.1"/>
</dbReference>
<keyword evidence="3 4" id="KW-0326">Glycosidase</keyword>
<dbReference type="InterPro" id="IPR008270">
    <property type="entry name" value="Glyco_hydro_25_AS"/>
</dbReference>
<dbReference type="PANTHER" id="PTHR34135">
    <property type="entry name" value="LYSOZYME"/>
    <property type="match status" value="1"/>
</dbReference>
<dbReference type="PROSITE" id="PS51904">
    <property type="entry name" value="GLYCOSYL_HYDROL_F25_2"/>
    <property type="match status" value="1"/>
</dbReference>
<dbReference type="EMBL" id="DF967978">
    <property type="protein sequence ID" value="GAO99097.1"/>
    <property type="molecule type" value="Genomic_DNA"/>
</dbReference>
<organism evidence="5 6">
    <name type="scientific">Fructobacillus ficulneus</name>
    <dbReference type="NCBI Taxonomy" id="157463"/>
    <lineage>
        <taxon>Bacteria</taxon>
        <taxon>Bacillati</taxon>
        <taxon>Bacillota</taxon>
        <taxon>Bacilli</taxon>
        <taxon>Lactobacillales</taxon>
        <taxon>Lactobacillaceae</taxon>
        <taxon>Fructobacillus</taxon>
    </lineage>
</organism>
<dbReference type="SUPFAM" id="SSF51445">
    <property type="entry name" value="(Trans)glycosidases"/>
    <property type="match status" value="1"/>
</dbReference>
<dbReference type="SMART" id="SM00641">
    <property type="entry name" value="Glyco_25"/>
    <property type="match status" value="1"/>
</dbReference>
<evidence type="ECO:0000313" key="5">
    <source>
        <dbReference type="EMBL" id="GAO99097.1"/>
    </source>
</evidence>
<evidence type="ECO:0000256" key="3">
    <source>
        <dbReference type="ARBA" id="ARBA00023295"/>
    </source>
</evidence>
<evidence type="ECO:0000313" key="6">
    <source>
        <dbReference type="Proteomes" id="UP000253891"/>
    </source>
</evidence>
<dbReference type="Gene3D" id="3.20.20.80">
    <property type="entry name" value="Glycosidases"/>
    <property type="match status" value="1"/>
</dbReference>
<dbReference type="SUPFAM" id="SSF69360">
    <property type="entry name" value="Cell wall binding repeat"/>
    <property type="match status" value="1"/>
</dbReference>
<dbReference type="EC" id="3.2.1.17" evidence="4"/>
<dbReference type="PROSITE" id="PS00953">
    <property type="entry name" value="GLYCOSYL_HYDROL_F25_1"/>
    <property type="match status" value="1"/>
</dbReference>
<proteinExistence type="inferred from homology"/>
<dbReference type="Pfam" id="PF01183">
    <property type="entry name" value="Glyco_hydro_25"/>
    <property type="match status" value="1"/>
</dbReference>
<dbReference type="GO" id="GO:0003796">
    <property type="term" value="F:lysozyme activity"/>
    <property type="evidence" value="ECO:0007669"/>
    <property type="project" value="UniProtKB-EC"/>
</dbReference>
<dbReference type="Proteomes" id="UP000253891">
    <property type="component" value="Unassembled WGS sequence"/>
</dbReference>
<name>A0A0K8MF40_9LACO</name>
<reference evidence="5 6" key="1">
    <citation type="journal article" date="2015" name="BMC Genomics">
        <title>Comparative genomics of Fructobacillus spp. and Leuconostoc spp. reveals niche-specific evolution of Fructobacillus spp.</title>
        <authorList>
            <person name="Endo A."/>
            <person name="Tanizawa Y."/>
            <person name="Tanaka N."/>
            <person name="Maeno S."/>
            <person name="Kumar H."/>
            <person name="Shiwa Y."/>
            <person name="Okada S."/>
            <person name="Yoshikawa H."/>
            <person name="Dicks L."/>
            <person name="Nakagawa J."/>
            <person name="Arita M."/>
        </authorList>
    </citation>
    <scope>NUCLEOTIDE SEQUENCE [LARGE SCALE GENOMIC DNA]</scope>
    <source>
        <strain evidence="5 6">JCM 12225</strain>
    </source>
</reference>
<dbReference type="GO" id="GO:0016052">
    <property type="term" value="P:carbohydrate catabolic process"/>
    <property type="evidence" value="ECO:0007669"/>
    <property type="project" value="TreeGrafter"/>
</dbReference>
<dbReference type="STRING" id="157463.GCA_001047075_00002"/>
<keyword evidence="6" id="KW-1185">Reference proteome</keyword>